<proteinExistence type="predicted"/>
<sequence>MVEYQDDLAHQLLERCAEKGLTIAVAESLTGGQLASTLVSVPGASRVFRGGAVTYATDTKAHVLGVDAQRLADFGPVDREVAKQMAAGVGKLFDVDAALATTGVAGPGPADGHPAGHVWIGLWRRGGDAQGFVYDFDGDRSDVRYRTVIASLSRLLAEIECV</sequence>
<dbReference type="InterPro" id="IPR008136">
    <property type="entry name" value="CinA_C"/>
</dbReference>
<dbReference type="Pfam" id="PF02464">
    <property type="entry name" value="CinA"/>
    <property type="match status" value="1"/>
</dbReference>
<reference evidence="2 3" key="1">
    <citation type="submission" date="2021-02" db="EMBL/GenBank/DDBJ databases">
        <title>Complete Genome Sequence of Arcanobacterium phocisimile strain DSM 26142T from a harbour seal.</title>
        <authorList>
            <person name="Borowiak M."/>
            <person name="Alssahen M."/>
            <person name="Malorny B."/>
            <person name="Laemmler C."/>
            <person name="Siebert U."/>
            <person name="Ploetz M."/>
            <person name="Abdulmawjood A."/>
        </authorList>
    </citation>
    <scope>NUCLEOTIDE SEQUENCE [LARGE SCALE GENOMIC DNA]</scope>
    <source>
        <strain evidence="2 3">DSM 26142</strain>
    </source>
</reference>
<evidence type="ECO:0000259" key="1">
    <source>
        <dbReference type="Pfam" id="PF02464"/>
    </source>
</evidence>
<dbReference type="Proteomes" id="UP000602653">
    <property type="component" value="Chromosome"/>
</dbReference>
<dbReference type="RefSeq" id="WP_204425340.1">
    <property type="nucleotide sequence ID" value="NZ_CP070228.1"/>
</dbReference>
<feature type="domain" description="CinA C-terminal" evidence="1">
    <location>
        <begin position="6"/>
        <end position="157"/>
    </location>
</feature>
<dbReference type="InterPro" id="IPR036653">
    <property type="entry name" value="CinA-like_C"/>
</dbReference>
<dbReference type="NCBIfam" id="TIGR00199">
    <property type="entry name" value="PncC_domain"/>
    <property type="match status" value="1"/>
</dbReference>
<gene>
    <name evidence="2" type="ORF">JTE88_03175</name>
</gene>
<dbReference type="SUPFAM" id="SSF142433">
    <property type="entry name" value="CinA-like"/>
    <property type="match status" value="1"/>
</dbReference>
<protein>
    <submittedName>
        <fullName evidence="2">Nicotinamide-nucleotide amidohydrolase family protein</fullName>
    </submittedName>
</protein>
<name>A0ABX7IJP6_9ACTO</name>
<accession>A0ABX7IJP6</accession>
<keyword evidence="3" id="KW-1185">Reference proteome</keyword>
<evidence type="ECO:0000313" key="3">
    <source>
        <dbReference type="Proteomes" id="UP000602653"/>
    </source>
</evidence>
<evidence type="ECO:0000313" key="2">
    <source>
        <dbReference type="EMBL" id="QRV02754.1"/>
    </source>
</evidence>
<dbReference type="Gene3D" id="3.90.950.20">
    <property type="entry name" value="CinA-like"/>
    <property type="match status" value="1"/>
</dbReference>
<organism evidence="2 3">
    <name type="scientific">Arcanobacterium phocisimile</name>
    <dbReference type="NCBI Taxonomy" id="1302235"/>
    <lineage>
        <taxon>Bacteria</taxon>
        <taxon>Bacillati</taxon>
        <taxon>Actinomycetota</taxon>
        <taxon>Actinomycetes</taxon>
        <taxon>Actinomycetales</taxon>
        <taxon>Actinomycetaceae</taxon>
        <taxon>Arcanobacterium</taxon>
    </lineage>
</organism>
<dbReference type="EMBL" id="CP070228">
    <property type="protein sequence ID" value="QRV02754.1"/>
    <property type="molecule type" value="Genomic_DNA"/>
</dbReference>